<evidence type="ECO:0000256" key="2">
    <source>
        <dbReference type="PROSITE-ProRule" id="PRU00332"/>
    </source>
</evidence>
<dbReference type="Pfam" id="PF05383">
    <property type="entry name" value="La"/>
    <property type="match status" value="1"/>
</dbReference>
<feature type="compositionally biased region" description="Low complexity" evidence="3">
    <location>
        <begin position="171"/>
        <end position="187"/>
    </location>
</feature>
<protein>
    <recommendedName>
        <fullName evidence="4">HTH La-type RNA-binding domain-containing protein</fullName>
    </recommendedName>
</protein>
<dbReference type="GO" id="GO:0005737">
    <property type="term" value="C:cytoplasm"/>
    <property type="evidence" value="ECO:0007669"/>
    <property type="project" value="UniProtKB-ARBA"/>
</dbReference>
<dbReference type="OrthoDB" id="340227at2759"/>
<dbReference type="GO" id="GO:0003723">
    <property type="term" value="F:RNA binding"/>
    <property type="evidence" value="ECO:0007669"/>
    <property type="project" value="UniProtKB-UniRule"/>
</dbReference>
<comment type="caution">
    <text evidence="5">The sequence shown here is derived from an EMBL/GenBank/DDBJ whole genome shotgun (WGS) entry which is preliminary data.</text>
</comment>
<dbReference type="InterPro" id="IPR036390">
    <property type="entry name" value="WH_DNA-bd_sf"/>
</dbReference>
<dbReference type="Gene3D" id="1.10.10.10">
    <property type="entry name" value="Winged helix-like DNA-binding domain superfamily/Winged helix DNA-binding domain"/>
    <property type="match status" value="1"/>
</dbReference>
<dbReference type="CDD" id="cd07323">
    <property type="entry name" value="LAM"/>
    <property type="match status" value="1"/>
</dbReference>
<name>A0A843X8C1_COLES</name>
<feature type="compositionally biased region" description="Polar residues" evidence="3">
    <location>
        <begin position="1"/>
        <end position="11"/>
    </location>
</feature>
<reference evidence="5" key="1">
    <citation type="submission" date="2017-07" db="EMBL/GenBank/DDBJ databases">
        <title>Taro Niue Genome Assembly and Annotation.</title>
        <authorList>
            <person name="Atibalentja N."/>
            <person name="Keating K."/>
            <person name="Fields C.J."/>
        </authorList>
    </citation>
    <scope>NUCLEOTIDE SEQUENCE</scope>
    <source>
        <strain evidence="5">Niue_2</strain>
        <tissue evidence="5">Leaf</tissue>
    </source>
</reference>
<evidence type="ECO:0000256" key="3">
    <source>
        <dbReference type="SAM" id="MobiDB-lite"/>
    </source>
</evidence>
<feature type="compositionally biased region" description="Basic and acidic residues" evidence="3">
    <location>
        <begin position="298"/>
        <end position="308"/>
    </location>
</feature>
<organism evidence="5 6">
    <name type="scientific">Colocasia esculenta</name>
    <name type="common">Wild taro</name>
    <name type="synonym">Arum esculentum</name>
    <dbReference type="NCBI Taxonomy" id="4460"/>
    <lineage>
        <taxon>Eukaryota</taxon>
        <taxon>Viridiplantae</taxon>
        <taxon>Streptophyta</taxon>
        <taxon>Embryophyta</taxon>
        <taxon>Tracheophyta</taxon>
        <taxon>Spermatophyta</taxon>
        <taxon>Magnoliopsida</taxon>
        <taxon>Liliopsida</taxon>
        <taxon>Araceae</taxon>
        <taxon>Aroideae</taxon>
        <taxon>Colocasieae</taxon>
        <taxon>Colocasia</taxon>
    </lineage>
</organism>
<sequence>MATAADSSSPYSPRFRRGNRNLSSPWSHVVRGEHEPILAPAAPPSPTAGPSPPPPEPSDQSPTTTAASGDLAEMAPVDAAAPAPPPLTNGVEQGGISGDAPGVSREKKSAWSKPANGVVEAGAVMGAVSWPALSEASKVAPKASSYDSPKGLSNGSVPAPPAPETTSLPPNSAASNANSSSSASHSAPLRQKSMRLGVGSSVDSTNAPNIGGALANGGPVLPKMQTTPAEVSLKSESSPRELSSRTGGKGDQDSRVDGSSPQSQLGNEHQKNYGGSRRGNHPGGGRGQHHNNFGNRPGQERGSYDWKHRSFSGGRDSQVQQPPQQQLRAMTRPFIRPPPPGSAPFVAPPPPVRPFANPMGYHDIPSPFFYVPPPPPESLRGMPFVAPHAMFFAPADLQLRTTLLKQIDYYFSPENLCKDVYLRQNMDEEGWVSISLIAGFNRVSSFCFLCSAAVCQNDEMVPDIASYLRDLSNLFKIFS</sequence>
<feature type="domain" description="HTH La-type RNA-binding" evidence="4">
    <location>
        <begin position="393"/>
        <end position="479"/>
    </location>
</feature>
<dbReference type="Proteomes" id="UP000652761">
    <property type="component" value="Unassembled WGS sequence"/>
</dbReference>
<dbReference type="SMART" id="SM00715">
    <property type="entry name" value="LA"/>
    <property type="match status" value="1"/>
</dbReference>
<evidence type="ECO:0000313" key="6">
    <source>
        <dbReference type="Proteomes" id="UP000652761"/>
    </source>
</evidence>
<dbReference type="InterPro" id="IPR036388">
    <property type="entry name" value="WH-like_DNA-bd_sf"/>
</dbReference>
<feature type="compositionally biased region" description="Polar residues" evidence="3">
    <location>
        <begin position="257"/>
        <end position="267"/>
    </location>
</feature>
<evidence type="ECO:0000313" key="5">
    <source>
        <dbReference type="EMBL" id="MQM15569.1"/>
    </source>
</evidence>
<feature type="compositionally biased region" description="Pro residues" evidence="3">
    <location>
        <begin position="41"/>
        <end position="57"/>
    </location>
</feature>
<evidence type="ECO:0000256" key="1">
    <source>
        <dbReference type="ARBA" id="ARBA00022884"/>
    </source>
</evidence>
<keyword evidence="6" id="KW-1185">Reference proteome</keyword>
<dbReference type="EMBL" id="NMUH01006576">
    <property type="protein sequence ID" value="MQM15569.1"/>
    <property type="molecule type" value="Genomic_DNA"/>
</dbReference>
<feature type="region of interest" description="Disordered" evidence="3">
    <location>
        <begin position="1"/>
        <end position="116"/>
    </location>
</feature>
<feature type="compositionally biased region" description="Polar residues" evidence="3">
    <location>
        <begin position="145"/>
        <end position="156"/>
    </location>
</feature>
<dbReference type="InterPro" id="IPR006630">
    <property type="entry name" value="La_HTH"/>
</dbReference>
<keyword evidence="1 2" id="KW-0694">RNA-binding</keyword>
<dbReference type="InterPro" id="IPR045180">
    <property type="entry name" value="La_dom_prot"/>
</dbReference>
<dbReference type="SUPFAM" id="SSF46785">
    <property type="entry name" value="Winged helix' DNA-binding domain"/>
    <property type="match status" value="1"/>
</dbReference>
<gene>
    <name evidence="5" type="ORF">Taro_048517</name>
</gene>
<dbReference type="PANTHER" id="PTHR22792">
    <property type="entry name" value="LUPUS LA PROTEIN-RELATED"/>
    <property type="match status" value="1"/>
</dbReference>
<dbReference type="AlphaFoldDB" id="A0A843X8C1"/>
<feature type="compositionally biased region" description="Polar residues" evidence="3">
    <location>
        <begin position="224"/>
        <end position="236"/>
    </location>
</feature>
<evidence type="ECO:0000259" key="4">
    <source>
        <dbReference type="PROSITE" id="PS50961"/>
    </source>
</evidence>
<dbReference type="PANTHER" id="PTHR22792:SF132">
    <property type="entry name" value="LA-RELATED PROTEIN 1"/>
    <property type="match status" value="1"/>
</dbReference>
<proteinExistence type="predicted"/>
<accession>A0A843X8C1</accession>
<feature type="compositionally biased region" description="Basic and acidic residues" evidence="3">
    <location>
        <begin position="237"/>
        <end position="256"/>
    </location>
</feature>
<feature type="region of interest" description="Disordered" evidence="3">
    <location>
        <begin position="134"/>
        <end position="326"/>
    </location>
</feature>
<dbReference type="PROSITE" id="PS50961">
    <property type="entry name" value="HTH_LA"/>
    <property type="match status" value="1"/>
</dbReference>